<dbReference type="Proteomes" id="UP000216113">
    <property type="component" value="Unassembled WGS sequence"/>
</dbReference>
<dbReference type="InterPro" id="IPR039424">
    <property type="entry name" value="SBP_5"/>
</dbReference>
<dbReference type="Gene3D" id="3.10.105.10">
    <property type="entry name" value="Dipeptide-binding Protein, Domain 3"/>
    <property type="match status" value="1"/>
</dbReference>
<evidence type="ECO:0000313" key="8">
    <source>
        <dbReference type="EMBL" id="OZY41064.1"/>
    </source>
</evidence>
<dbReference type="GO" id="GO:0043190">
    <property type="term" value="C:ATP-binding cassette (ABC) transporter complex"/>
    <property type="evidence" value="ECO:0007669"/>
    <property type="project" value="InterPro"/>
</dbReference>
<dbReference type="PIRSF" id="PIRSF002741">
    <property type="entry name" value="MppA"/>
    <property type="match status" value="1"/>
</dbReference>
<dbReference type="PROSITE" id="PS01040">
    <property type="entry name" value="SBP_BACTERIAL_5"/>
    <property type="match status" value="1"/>
</dbReference>
<dbReference type="PANTHER" id="PTHR30290:SF9">
    <property type="entry name" value="OLIGOPEPTIDE-BINDING PROTEIN APPA"/>
    <property type="match status" value="1"/>
</dbReference>
<protein>
    <submittedName>
        <fullName evidence="8">ABC transporter substrate-binding protein</fullName>
    </submittedName>
</protein>
<evidence type="ECO:0000256" key="2">
    <source>
        <dbReference type="ARBA" id="ARBA00022448"/>
    </source>
</evidence>
<dbReference type="EMBL" id="NQKL01000010">
    <property type="protein sequence ID" value="OZY41064.1"/>
    <property type="molecule type" value="Genomic_DNA"/>
</dbReference>
<accession>A0A266LSQ8</accession>
<dbReference type="InterPro" id="IPR006311">
    <property type="entry name" value="TAT_signal"/>
</dbReference>
<dbReference type="Gene3D" id="3.40.190.10">
    <property type="entry name" value="Periplasmic binding protein-like II"/>
    <property type="match status" value="1"/>
</dbReference>
<evidence type="ECO:0000256" key="3">
    <source>
        <dbReference type="ARBA" id="ARBA00022729"/>
    </source>
</evidence>
<evidence type="ECO:0000256" key="5">
    <source>
        <dbReference type="ARBA" id="ARBA00022927"/>
    </source>
</evidence>
<dbReference type="PROSITE" id="PS51318">
    <property type="entry name" value="TAT"/>
    <property type="match status" value="1"/>
</dbReference>
<evidence type="ECO:0000256" key="1">
    <source>
        <dbReference type="ARBA" id="ARBA00005695"/>
    </source>
</evidence>
<dbReference type="RefSeq" id="WP_095029767.1">
    <property type="nucleotide sequence ID" value="NZ_NQKL01000010.1"/>
</dbReference>
<dbReference type="InterPro" id="IPR000914">
    <property type="entry name" value="SBP_5_dom"/>
</dbReference>
<keyword evidence="2" id="KW-0813">Transport</keyword>
<dbReference type="SUPFAM" id="SSF53850">
    <property type="entry name" value="Periplasmic binding protein-like II"/>
    <property type="match status" value="1"/>
</dbReference>
<dbReference type="GO" id="GO:0015031">
    <property type="term" value="P:protein transport"/>
    <property type="evidence" value="ECO:0007669"/>
    <property type="project" value="UniProtKB-KW"/>
</dbReference>
<keyword evidence="3 6" id="KW-0732">Signal</keyword>
<dbReference type="Pfam" id="PF00496">
    <property type="entry name" value="SBP_bac_5"/>
    <property type="match status" value="1"/>
</dbReference>
<evidence type="ECO:0000313" key="9">
    <source>
        <dbReference type="Proteomes" id="UP000216113"/>
    </source>
</evidence>
<reference evidence="8 9" key="1">
    <citation type="submission" date="2017-08" db="EMBL/GenBank/DDBJ databases">
        <title>Genomic and metabolic characterisation of spoilage-associated Pseudomonas species.</title>
        <authorList>
            <person name="Stanborough T."/>
            <person name="Fegan N."/>
            <person name="Powell S.M."/>
            <person name="Singh T."/>
            <person name="Tamplin M.L."/>
            <person name="Chandry P.S."/>
        </authorList>
    </citation>
    <scope>NUCLEOTIDE SEQUENCE [LARGE SCALE GENOMIC DNA]</scope>
    <source>
        <strain evidence="8 9">F1820</strain>
    </source>
</reference>
<keyword evidence="4" id="KW-0571">Peptide transport</keyword>
<proteinExistence type="inferred from homology"/>
<organism evidence="8 9">
    <name type="scientific">Pseudomonas fragi</name>
    <dbReference type="NCBI Taxonomy" id="296"/>
    <lineage>
        <taxon>Bacteria</taxon>
        <taxon>Pseudomonadati</taxon>
        <taxon>Pseudomonadota</taxon>
        <taxon>Gammaproteobacteria</taxon>
        <taxon>Pseudomonadales</taxon>
        <taxon>Pseudomonadaceae</taxon>
        <taxon>Pseudomonas</taxon>
    </lineage>
</organism>
<dbReference type="InterPro" id="IPR030678">
    <property type="entry name" value="Peptide/Ni-bd"/>
</dbReference>
<comment type="caution">
    <text evidence="8">The sequence shown here is derived from an EMBL/GenBank/DDBJ whole genome shotgun (WGS) entry which is preliminary data.</text>
</comment>
<dbReference type="InterPro" id="IPR023765">
    <property type="entry name" value="SBP_5_CS"/>
</dbReference>
<evidence type="ECO:0000259" key="7">
    <source>
        <dbReference type="Pfam" id="PF00496"/>
    </source>
</evidence>
<keyword evidence="5" id="KW-0653">Protein transport</keyword>
<dbReference type="PANTHER" id="PTHR30290">
    <property type="entry name" value="PERIPLASMIC BINDING COMPONENT OF ABC TRANSPORTER"/>
    <property type="match status" value="1"/>
</dbReference>
<dbReference type="AlphaFoldDB" id="A0A266LSQ8"/>
<dbReference type="GO" id="GO:0015833">
    <property type="term" value="P:peptide transport"/>
    <property type="evidence" value="ECO:0007669"/>
    <property type="project" value="UniProtKB-KW"/>
</dbReference>
<feature type="chain" id="PRO_5012266799" evidence="6">
    <location>
        <begin position="31"/>
        <end position="542"/>
    </location>
</feature>
<dbReference type="GO" id="GO:1904680">
    <property type="term" value="F:peptide transmembrane transporter activity"/>
    <property type="evidence" value="ECO:0007669"/>
    <property type="project" value="TreeGrafter"/>
</dbReference>
<feature type="signal peptide" evidence="6">
    <location>
        <begin position="1"/>
        <end position="30"/>
    </location>
</feature>
<dbReference type="CDD" id="cd08517">
    <property type="entry name" value="PBP2_NikA_DppA_OppA_like_13"/>
    <property type="match status" value="1"/>
</dbReference>
<dbReference type="GO" id="GO:0030288">
    <property type="term" value="C:outer membrane-bounded periplasmic space"/>
    <property type="evidence" value="ECO:0007669"/>
    <property type="project" value="UniProtKB-ARBA"/>
</dbReference>
<feature type="domain" description="Solute-binding protein family 5" evidence="7">
    <location>
        <begin position="85"/>
        <end position="447"/>
    </location>
</feature>
<gene>
    <name evidence="8" type="ORF">CJF43_14310</name>
</gene>
<name>A0A266LSQ8_PSEFR</name>
<evidence type="ECO:0000256" key="6">
    <source>
        <dbReference type="SAM" id="SignalP"/>
    </source>
</evidence>
<sequence length="542" mass="59723">MPFTRRQFVAGLSALSALGASIPFLPTALADATGEAVSGRRVFNLLINPEPPSLSSFNTTAGTSVTASSKVLEGLLTYDEALNARPALATAWEAAPDGLSYRFTLRKGVKWHDGEPFTSADVAFSLDLIKRFHPRGSSTFANLERVDTPDDHTAIVYLNKPAPYLIRGFAGGETPILPKHLYAAGDPLSNLHNNAPVGTGPFRFKRWERGSFIEYERNPQYWDPTATVVDTLILKVIPDGAARLAAFENGTLDAGGQSPVPLSELERLTKSGRLKATTRGYRYTITPTMLEFNLDHPLLSRLEVRQAIAHALDREVIRKVVYYGYAETSYSPIPKSFANYVYEGPNPYPFDTEAANALLDKAGLVKNGNWRFSLTLDPLPYGDSYSRTATYVRSALARIGIEVKLRAQDFPTYIKRIYTDRDFDFAVVGMGTLYDPTVGVQRLFWSKNFRKGVPFSNGTHYNNPEVDRLLESAAVETDEQKRGELFKAFQKIVIEEVPSITLVMQQQVSVFNARVSGFEDDANGLDSSLANISLADTGGAHA</sequence>
<evidence type="ECO:0000256" key="4">
    <source>
        <dbReference type="ARBA" id="ARBA00022856"/>
    </source>
</evidence>
<comment type="similarity">
    <text evidence="1">Belongs to the bacterial solute-binding protein 5 family.</text>
</comment>